<reference evidence="1 2" key="2">
    <citation type="journal article" date="2019" name="G3 (Bethesda)">
        <title>Hybrid Assembly of the Genome of the Entomopathogenic Nematode Steinernema carpocapsae Identifies the X-Chromosome.</title>
        <authorList>
            <person name="Serra L."/>
            <person name="Macchietto M."/>
            <person name="Macias-Munoz A."/>
            <person name="McGill C.J."/>
            <person name="Rodriguez I.M."/>
            <person name="Rodriguez B."/>
            <person name="Murad R."/>
            <person name="Mortazavi A."/>
        </authorList>
    </citation>
    <scope>NUCLEOTIDE SEQUENCE [LARGE SCALE GENOMIC DNA]</scope>
    <source>
        <strain evidence="1 2">ALL</strain>
    </source>
</reference>
<dbReference type="EMBL" id="AZBU02000002">
    <property type="protein sequence ID" value="TKR96275.1"/>
    <property type="molecule type" value="Genomic_DNA"/>
</dbReference>
<evidence type="ECO:0000313" key="1">
    <source>
        <dbReference type="EMBL" id="TKR96275.1"/>
    </source>
</evidence>
<reference evidence="1 2" key="1">
    <citation type="journal article" date="2015" name="Genome Biol.">
        <title>Comparative genomics of Steinernema reveals deeply conserved gene regulatory networks.</title>
        <authorList>
            <person name="Dillman A.R."/>
            <person name="Macchietto M."/>
            <person name="Porter C.F."/>
            <person name="Rogers A."/>
            <person name="Williams B."/>
            <person name="Antoshechkin I."/>
            <person name="Lee M.M."/>
            <person name="Goodwin Z."/>
            <person name="Lu X."/>
            <person name="Lewis E.E."/>
            <person name="Goodrich-Blair H."/>
            <person name="Stock S.P."/>
            <person name="Adams B.J."/>
            <person name="Sternberg P.W."/>
            <person name="Mortazavi A."/>
        </authorList>
    </citation>
    <scope>NUCLEOTIDE SEQUENCE [LARGE SCALE GENOMIC DNA]</scope>
    <source>
        <strain evidence="1 2">ALL</strain>
    </source>
</reference>
<accession>A0A4V6A704</accession>
<comment type="caution">
    <text evidence="1">The sequence shown here is derived from an EMBL/GenBank/DDBJ whole genome shotgun (WGS) entry which is preliminary data.</text>
</comment>
<keyword evidence="2" id="KW-1185">Reference proteome</keyword>
<gene>
    <name evidence="1" type="ORF">L596_010321</name>
</gene>
<protein>
    <submittedName>
        <fullName evidence="1">Uncharacterized protein</fullName>
    </submittedName>
</protein>
<dbReference type="Proteomes" id="UP000298663">
    <property type="component" value="Unassembled WGS sequence"/>
</dbReference>
<dbReference type="AlphaFoldDB" id="A0A4V6A704"/>
<name>A0A4V6A704_STECR</name>
<evidence type="ECO:0000313" key="2">
    <source>
        <dbReference type="Proteomes" id="UP000298663"/>
    </source>
</evidence>
<organism evidence="1 2">
    <name type="scientific">Steinernema carpocapsae</name>
    <name type="common">Entomopathogenic nematode</name>
    <dbReference type="NCBI Taxonomy" id="34508"/>
    <lineage>
        <taxon>Eukaryota</taxon>
        <taxon>Metazoa</taxon>
        <taxon>Ecdysozoa</taxon>
        <taxon>Nematoda</taxon>
        <taxon>Chromadorea</taxon>
        <taxon>Rhabditida</taxon>
        <taxon>Tylenchina</taxon>
        <taxon>Panagrolaimomorpha</taxon>
        <taxon>Strongyloidoidea</taxon>
        <taxon>Steinernematidae</taxon>
        <taxon>Steinernema</taxon>
    </lineage>
</organism>
<proteinExistence type="predicted"/>
<sequence length="231" mass="26266">MFFYSTRRFLSSKTLKSFVPPTTHSLDLLPIAEIRPQDVAYLNCQETLFCRFNFMRPGEFGASVGGQKLVVAKSIKNIYIREAFTKDSSKSQLDSELRMLKSVVSNVVSLKKLLLSLDLTSPMAQTFLQKFQFLWQLEAEAVSVVGNPDSSKLGLLLQWHVMFNSRLQTIELENADYEVLKMVSSTWALNVGARDLLIRSYKGLSEASELDEVRIMKHPTTDAHLTAYMRQ</sequence>